<dbReference type="AlphaFoldDB" id="A0A8X7NVZ1"/>
<comment type="caution">
    <text evidence="2">The sequence shown here is derived from an EMBL/GenBank/DDBJ whole genome shotgun (WGS) entry which is preliminary data.</text>
</comment>
<protein>
    <submittedName>
        <fullName evidence="2">Uncharacterized protein</fullName>
    </submittedName>
</protein>
<gene>
    <name evidence="2" type="ORF">Bca52824_091142</name>
</gene>
<keyword evidence="3" id="KW-1185">Reference proteome</keyword>
<dbReference type="EMBL" id="JAAMPC010001587">
    <property type="protein sequence ID" value="KAG2240022.1"/>
    <property type="molecule type" value="Genomic_DNA"/>
</dbReference>
<dbReference type="Proteomes" id="UP000886595">
    <property type="component" value="Unassembled WGS sequence"/>
</dbReference>
<feature type="region of interest" description="Disordered" evidence="1">
    <location>
        <begin position="39"/>
        <end position="59"/>
    </location>
</feature>
<evidence type="ECO:0000313" key="3">
    <source>
        <dbReference type="Proteomes" id="UP000886595"/>
    </source>
</evidence>
<evidence type="ECO:0000313" key="2">
    <source>
        <dbReference type="EMBL" id="KAG2240022.1"/>
    </source>
</evidence>
<evidence type="ECO:0000256" key="1">
    <source>
        <dbReference type="SAM" id="MobiDB-lite"/>
    </source>
</evidence>
<accession>A0A8X7NVZ1</accession>
<name>A0A8X7NVZ1_BRACI</name>
<organism evidence="2 3">
    <name type="scientific">Brassica carinata</name>
    <name type="common">Ethiopian mustard</name>
    <name type="synonym">Abyssinian cabbage</name>
    <dbReference type="NCBI Taxonomy" id="52824"/>
    <lineage>
        <taxon>Eukaryota</taxon>
        <taxon>Viridiplantae</taxon>
        <taxon>Streptophyta</taxon>
        <taxon>Embryophyta</taxon>
        <taxon>Tracheophyta</taxon>
        <taxon>Spermatophyta</taxon>
        <taxon>Magnoliopsida</taxon>
        <taxon>eudicotyledons</taxon>
        <taxon>Gunneridae</taxon>
        <taxon>Pentapetalae</taxon>
        <taxon>rosids</taxon>
        <taxon>malvids</taxon>
        <taxon>Brassicales</taxon>
        <taxon>Brassicaceae</taxon>
        <taxon>Brassiceae</taxon>
        <taxon>Brassica</taxon>
    </lineage>
</organism>
<sequence>MDKVPSPEAPEPKFLRHVAENSPSESDYDAVMEAIRARSKNSLSQSLSPTTSLESVIRQSPYHPKRAVNMFSSSTTSSGVYVGAKSPNAIAFSSSKYSSSSPMSPEEEEIINIFDHKKGLILLREMTRTSENF</sequence>
<reference evidence="2 3" key="1">
    <citation type="submission" date="2020-02" db="EMBL/GenBank/DDBJ databases">
        <authorList>
            <person name="Ma Q."/>
            <person name="Huang Y."/>
            <person name="Song X."/>
            <person name="Pei D."/>
        </authorList>
    </citation>
    <scope>NUCLEOTIDE SEQUENCE [LARGE SCALE GENOMIC DNA]</scope>
    <source>
        <strain evidence="2">Sxm20200214</strain>
        <tissue evidence="2">Leaf</tissue>
    </source>
</reference>
<feature type="region of interest" description="Disordered" evidence="1">
    <location>
        <begin position="1"/>
        <end position="27"/>
    </location>
</feature>
<feature type="compositionally biased region" description="Basic and acidic residues" evidence="1">
    <location>
        <begin position="1"/>
        <end position="19"/>
    </location>
</feature>
<feature type="compositionally biased region" description="Low complexity" evidence="1">
    <location>
        <begin position="42"/>
        <end position="55"/>
    </location>
</feature>
<proteinExistence type="predicted"/>